<organism evidence="3 4">
    <name type="scientific">Bacillus phage CAM003</name>
    <dbReference type="NCBI Taxonomy" id="1486657"/>
    <lineage>
        <taxon>Viruses</taxon>
        <taxon>Duplodnaviria</taxon>
        <taxon>Heunggongvirae</taxon>
        <taxon>Uroviricota</taxon>
        <taxon>Caudoviricetes</taxon>
        <taxon>Herelleviridae</taxon>
        <taxon>Bastillevirinae</taxon>
        <taxon>Bastillevirus</taxon>
        <taxon>Bastillevirus CAM003</taxon>
    </lineage>
</organism>
<accession>A0A024AZJ7</accession>
<evidence type="ECO:0000313" key="4">
    <source>
        <dbReference type="Proteomes" id="UP000026902"/>
    </source>
</evidence>
<dbReference type="SUPFAM" id="SSF75712">
    <property type="entry name" value="Rad50 coiled-coil Zn hook"/>
    <property type="match status" value="1"/>
</dbReference>
<proteinExistence type="predicted"/>
<dbReference type="Pfam" id="PF13476">
    <property type="entry name" value="AAA_23"/>
    <property type="match status" value="1"/>
</dbReference>
<evidence type="ECO:0000259" key="2">
    <source>
        <dbReference type="Pfam" id="PF13476"/>
    </source>
</evidence>
<dbReference type="Gene3D" id="1.10.287.510">
    <property type="entry name" value="Helix hairpin bin"/>
    <property type="match status" value="1"/>
</dbReference>
<dbReference type="SUPFAM" id="SSF52540">
    <property type="entry name" value="P-loop containing nucleoside triphosphate hydrolases"/>
    <property type="match status" value="1"/>
</dbReference>
<dbReference type="KEGG" id="vg:19526418"/>
<feature type="coiled-coil region" evidence="1">
    <location>
        <begin position="392"/>
        <end position="463"/>
    </location>
</feature>
<protein>
    <submittedName>
        <fullName evidence="3">Exonuclease I</fullName>
    </submittedName>
</protein>
<dbReference type="PANTHER" id="PTHR32114:SF2">
    <property type="entry name" value="ABC TRANSPORTER ABCH.3"/>
    <property type="match status" value="1"/>
</dbReference>
<keyword evidence="1" id="KW-0175">Coiled coil</keyword>
<dbReference type="InterPro" id="IPR038729">
    <property type="entry name" value="Rad50/SbcC_AAA"/>
</dbReference>
<dbReference type="GeneID" id="19526418"/>
<dbReference type="RefSeq" id="YP_009037018.1">
    <property type="nucleotide sequence ID" value="NC_024216.1"/>
</dbReference>
<feature type="domain" description="Rad50/SbcC-type AAA" evidence="2">
    <location>
        <begin position="5"/>
        <end position="211"/>
    </location>
</feature>
<keyword evidence="3" id="KW-0378">Hydrolase</keyword>
<evidence type="ECO:0000256" key="1">
    <source>
        <dbReference type="SAM" id="Coils"/>
    </source>
</evidence>
<dbReference type="Gene3D" id="3.40.50.300">
    <property type="entry name" value="P-loop containing nucleotide triphosphate hydrolases"/>
    <property type="match status" value="2"/>
</dbReference>
<keyword evidence="3" id="KW-0540">Nuclease</keyword>
<dbReference type="GO" id="GO:0004527">
    <property type="term" value="F:exonuclease activity"/>
    <property type="evidence" value="ECO:0007669"/>
    <property type="project" value="UniProtKB-KW"/>
</dbReference>
<dbReference type="GO" id="GO:0006302">
    <property type="term" value="P:double-strand break repair"/>
    <property type="evidence" value="ECO:0007669"/>
    <property type="project" value="InterPro"/>
</dbReference>
<reference evidence="4" key="1">
    <citation type="submission" date="2014-09" db="EMBL/GenBank/DDBJ databases">
        <authorList>
            <person name="Sauder A.B."/>
            <person name="McKenzie Q.R."/>
            <person name="Temple L.M."/>
            <person name="Alexis B.K."/>
            <person name="Al-Atrache Z."/>
            <person name="Lewis L.O."/>
            <person name="Loesser-Casey K.E."/>
            <person name="Mitchell K.J."/>
        </authorList>
    </citation>
    <scope>NUCLEOTIDE SEQUENCE [LARGE SCALE GENOMIC DNA]</scope>
</reference>
<evidence type="ECO:0000313" key="3">
    <source>
        <dbReference type="EMBL" id="AHZ09552.1"/>
    </source>
</evidence>
<dbReference type="Proteomes" id="UP000026902">
    <property type="component" value="Segment"/>
</dbReference>
<keyword evidence="4" id="KW-1185">Reference proteome</keyword>
<dbReference type="InterPro" id="IPR027417">
    <property type="entry name" value="P-loop_NTPase"/>
</dbReference>
<keyword evidence="3" id="KW-0269">Exonuclease</keyword>
<name>A0A024AZJ7_9CAUD</name>
<dbReference type="EMBL" id="KJ489397">
    <property type="protein sequence ID" value="AHZ09552.1"/>
    <property type="molecule type" value="Genomic_DNA"/>
</dbReference>
<dbReference type="GO" id="GO:0016887">
    <property type="term" value="F:ATP hydrolysis activity"/>
    <property type="evidence" value="ECO:0007669"/>
    <property type="project" value="InterPro"/>
</dbReference>
<feature type="coiled-coil region" evidence="1">
    <location>
        <begin position="187"/>
        <end position="217"/>
    </location>
</feature>
<sequence>MKWIKLTVQNFLAINEATVDLDNQGLILIEGDNQSDDKYGSNGSGKSTLIPESVAWCLFNKISKGAKADEVVNNKIGKDTMVSLEGELDGDTYIITRYRKHSKFGNKVKVSRNGTDITAKTDPDTNKLIEKLVGVSHLTFLNSILFAQGGGLGAFASLTDSIKKEILDSILKLDVYSKAQEIAKDIVKESQKKIDDKNKELEKLDWELQQVDRLEQEDINRYESTKQSLAAERVKLGEVIKQQNDYPAQYFGFVEQHRDEIIKLKESLEEIANIDVSVEEEAYLEAYDKLNSMSNKEKELTYQKNQLVKNYKQLDSSDTCPMCGNPIDTTHIITEQQGIRKQLEPIVLELRELAQLRDQLIADCDTKKAAYEAKKVEQSKVVIKQSSIHTEIQNKESYIRTYENNLQKLKHNVEIVKSNIEKLSTVTEPKKRDDERAAIEEKIKVAKKELVALELDKKENEDVVKVYSNEGVKSHVLDLITPVLNEKGNKYLKQLAGENMELEFSTRTLKKDKTYSDKFDVKLMNHVGGDNYKLNSGGEKKRADLAISLALQDLIATHTNFIVYDEVFDALDDVGIESVLELLKERAKVIGSVFVITQSSHFKALFEKVITITKDKHGISRIDKGDKLDEGN</sequence>
<dbReference type="PANTHER" id="PTHR32114">
    <property type="entry name" value="ABC TRANSPORTER ABCH.3"/>
    <property type="match status" value="1"/>
</dbReference>